<dbReference type="AlphaFoldDB" id="A0A078A714"/>
<evidence type="ECO:0000256" key="3">
    <source>
        <dbReference type="ARBA" id="ARBA00022833"/>
    </source>
</evidence>
<reference evidence="8 9" key="1">
    <citation type="submission" date="2014-06" db="EMBL/GenBank/DDBJ databases">
        <authorList>
            <person name="Swart Estienne"/>
        </authorList>
    </citation>
    <scope>NUCLEOTIDE SEQUENCE [LARGE SCALE GENOMIC DNA]</scope>
    <source>
        <strain evidence="8 9">130c</strain>
    </source>
</reference>
<sequence length="678" mass="77017">MKNSSSTLLSERNQESLFEQDQSEPQQVYYSSMNSNEYTQDFPQESFKTPNLNTSSKLGDLKDILRDQTNQQQQLQQQQQQALCFVRVDQDYFLTLLQQQQNQKSKQNQQIEQNLSYQQFCNLKDSNKNNGFQAALFLTPPKINPDSIQNTPSPLPTDAQGKIIIGHLHGSNLTHQQVNHQSLKGQNMNQQHYSHQNFDSHNSYDRIQISGLKSPESNQSHNIQLHNHNQRSSGQNSASNLQDDDYLGNALLMGYGGIFLGQDLLSIIESTSNSSSPAGHGYRVNSTEKIQEKPTVNNIIINNYNGNVLKNITNIEPYTMKNQQQDKQQYLYFQQSATDTFTPKCGQQNMQLPPICNRQSSHMNYQYDQEMTKENNINFVPYKRDNSLSDINSLVDGNDSSQQPKYRKKAHAGQGKAARNSSQSSNANSTSAANTNFSFPDGGWVCSQCQNYNFSGRVKCNRCNKVKTKQDYNGKPKHLLKKATTGLQGEEQQLQQTNQKEDLEIIKQKSNEQQQQQQQLFLQQQIAEQNTQSCLSQQILESAAQFQSMTLQNQNQLNKENINSQNQSQVAGANLVKKPLTERIGDWVCMNCKNLNFSFRKICNRCQLGRSQVGKMITNGQQQQLALGGDQVYLPSLTINGYQASQAFYPQNAAAYIPFMINKDSLQTSSQQQQQMLY</sequence>
<evidence type="ECO:0000256" key="5">
    <source>
        <dbReference type="SAM" id="Coils"/>
    </source>
</evidence>
<evidence type="ECO:0000313" key="9">
    <source>
        <dbReference type="Proteomes" id="UP000039865"/>
    </source>
</evidence>
<evidence type="ECO:0000313" key="8">
    <source>
        <dbReference type="EMBL" id="CDW78045.1"/>
    </source>
</evidence>
<feature type="compositionally biased region" description="Low complexity" evidence="6">
    <location>
        <begin position="417"/>
        <end position="432"/>
    </location>
</feature>
<keyword evidence="3" id="KW-0862">Zinc</keyword>
<dbReference type="Pfam" id="PF00641">
    <property type="entry name" value="Zn_ribbon_RanBP"/>
    <property type="match status" value="1"/>
</dbReference>
<accession>A0A078A714</accession>
<evidence type="ECO:0000256" key="2">
    <source>
        <dbReference type="ARBA" id="ARBA00022771"/>
    </source>
</evidence>
<feature type="region of interest" description="Disordered" evidence="6">
    <location>
        <begin position="1"/>
        <end position="35"/>
    </location>
</feature>
<dbReference type="InterPro" id="IPR036443">
    <property type="entry name" value="Znf_RanBP2_sf"/>
</dbReference>
<keyword evidence="9" id="KW-1185">Reference proteome</keyword>
<keyword evidence="5" id="KW-0175">Coiled coil</keyword>
<organism evidence="8 9">
    <name type="scientific">Stylonychia lemnae</name>
    <name type="common">Ciliate</name>
    <dbReference type="NCBI Taxonomy" id="5949"/>
    <lineage>
        <taxon>Eukaryota</taxon>
        <taxon>Sar</taxon>
        <taxon>Alveolata</taxon>
        <taxon>Ciliophora</taxon>
        <taxon>Intramacronucleata</taxon>
        <taxon>Spirotrichea</taxon>
        <taxon>Stichotrichia</taxon>
        <taxon>Sporadotrichida</taxon>
        <taxon>Oxytrichidae</taxon>
        <taxon>Stylonychinae</taxon>
        <taxon>Stylonychia</taxon>
    </lineage>
</organism>
<dbReference type="InParanoid" id="A0A078A714"/>
<evidence type="ECO:0000256" key="4">
    <source>
        <dbReference type="PROSITE-ProRule" id="PRU00322"/>
    </source>
</evidence>
<dbReference type="EMBL" id="CCKQ01006728">
    <property type="protein sequence ID" value="CDW78045.1"/>
    <property type="molecule type" value="Genomic_DNA"/>
</dbReference>
<keyword evidence="2 4" id="KW-0863">Zinc-finger</keyword>
<feature type="region of interest" description="Disordered" evidence="6">
    <location>
        <begin position="390"/>
        <end position="432"/>
    </location>
</feature>
<dbReference type="OrthoDB" id="309736at2759"/>
<keyword evidence="1" id="KW-0479">Metal-binding</keyword>
<feature type="coiled-coil region" evidence="5">
    <location>
        <begin position="58"/>
        <end position="114"/>
    </location>
</feature>
<protein>
    <submittedName>
        <fullName evidence="8">Zinc ran binding protein</fullName>
    </submittedName>
</protein>
<gene>
    <name evidence="8" type="primary">Contig11014.g11767</name>
    <name evidence="8" type="ORF">STYLEM_7015</name>
</gene>
<feature type="domain" description="RanBP2-type" evidence="7">
    <location>
        <begin position="440"/>
        <end position="469"/>
    </location>
</feature>
<dbReference type="Gene3D" id="4.10.1060.10">
    <property type="entry name" value="Zinc finger, RanBP2-type"/>
    <property type="match status" value="2"/>
</dbReference>
<dbReference type="SMART" id="SM00547">
    <property type="entry name" value="ZnF_RBZ"/>
    <property type="match status" value="2"/>
</dbReference>
<dbReference type="SUPFAM" id="SSF90209">
    <property type="entry name" value="Ran binding protein zinc finger-like"/>
    <property type="match status" value="2"/>
</dbReference>
<evidence type="ECO:0000256" key="6">
    <source>
        <dbReference type="SAM" id="MobiDB-lite"/>
    </source>
</evidence>
<evidence type="ECO:0000256" key="1">
    <source>
        <dbReference type="ARBA" id="ARBA00022723"/>
    </source>
</evidence>
<dbReference type="PROSITE" id="PS01358">
    <property type="entry name" value="ZF_RANBP2_1"/>
    <property type="match status" value="2"/>
</dbReference>
<feature type="domain" description="RanBP2-type" evidence="7">
    <location>
        <begin position="583"/>
        <end position="612"/>
    </location>
</feature>
<evidence type="ECO:0000259" key="7">
    <source>
        <dbReference type="PROSITE" id="PS50199"/>
    </source>
</evidence>
<name>A0A078A714_STYLE</name>
<dbReference type="GO" id="GO:0008270">
    <property type="term" value="F:zinc ion binding"/>
    <property type="evidence" value="ECO:0007669"/>
    <property type="project" value="UniProtKB-KW"/>
</dbReference>
<proteinExistence type="predicted"/>
<dbReference type="InterPro" id="IPR001876">
    <property type="entry name" value="Znf_RanBP2"/>
</dbReference>
<dbReference type="Proteomes" id="UP000039865">
    <property type="component" value="Unassembled WGS sequence"/>
</dbReference>
<dbReference type="PROSITE" id="PS50199">
    <property type="entry name" value="ZF_RANBP2_2"/>
    <property type="match status" value="2"/>
</dbReference>